<keyword evidence="6" id="KW-0408">Iron</keyword>
<dbReference type="PANTHER" id="PTHR11601">
    <property type="entry name" value="CYSTEINE DESULFURYLASE FAMILY MEMBER"/>
    <property type="match status" value="1"/>
</dbReference>
<dbReference type="Gene3D" id="3.90.1150.10">
    <property type="entry name" value="Aspartate Aminotransferase, domain 1"/>
    <property type="match status" value="1"/>
</dbReference>
<keyword evidence="11" id="KW-1185">Reference proteome</keyword>
<comment type="cofactor">
    <cofactor evidence="1">
        <name>pyridoxal 5'-phosphate</name>
        <dbReference type="ChEBI" id="CHEBI:597326"/>
    </cofactor>
</comment>
<evidence type="ECO:0000256" key="7">
    <source>
        <dbReference type="ARBA" id="ARBA00023014"/>
    </source>
</evidence>
<dbReference type="Gene3D" id="1.10.260.50">
    <property type="match status" value="1"/>
</dbReference>
<dbReference type="InterPro" id="IPR015421">
    <property type="entry name" value="PyrdxlP-dep_Trfase_major"/>
</dbReference>
<comment type="catalytic activity">
    <reaction evidence="8">
        <text>(sulfur carrier)-H + L-cysteine = (sulfur carrier)-SH + L-alanine</text>
        <dbReference type="Rhea" id="RHEA:43892"/>
        <dbReference type="Rhea" id="RHEA-COMP:14737"/>
        <dbReference type="Rhea" id="RHEA-COMP:14739"/>
        <dbReference type="ChEBI" id="CHEBI:29917"/>
        <dbReference type="ChEBI" id="CHEBI:35235"/>
        <dbReference type="ChEBI" id="CHEBI:57972"/>
        <dbReference type="ChEBI" id="CHEBI:64428"/>
        <dbReference type="EC" id="2.8.1.7"/>
    </reaction>
</comment>
<sequence>MSAARTPAEGAVYLDHAATTPMRPAAIEAMAATMAQTGNAASLHGSGRDARRRVEESRESIAAALGARPSEVIFTAGGTESDNLAIKGIYWARRDADARRTRVIAGAVEHHAVLDAVQWLADHEGADVTWLPVDDAGTVTAAALRAALADHDDVALITVMWANNEVGTINPICELASIAAEFDIPMHSDAIGAVGQLDIDFALSGLSAMSVAAHKFGGPMGVGALLLRRETACVPLLHGGGHERDIRSGTPDTAAIVAMSTALVEAVSERCEGSATLKKLRDELIDQVLTQIEGSVLNGAVGNGRLPGNAHFTFAGCEGDSLLMLLDANGIECSTGSACTAGVARPSHVLIEMGIDPEAARGSLRFSFGHTSAASDVARAVEALQVAVPRARAAALASAGGRS</sequence>
<evidence type="ECO:0000256" key="1">
    <source>
        <dbReference type="ARBA" id="ARBA00001933"/>
    </source>
</evidence>
<evidence type="ECO:0000259" key="9">
    <source>
        <dbReference type="Pfam" id="PF00266"/>
    </source>
</evidence>
<dbReference type="InterPro" id="IPR015422">
    <property type="entry name" value="PyrdxlP-dep_Trfase_small"/>
</dbReference>
<proteinExistence type="inferred from homology"/>
<accession>A0A1S1MAC9</accession>
<keyword evidence="7" id="KW-0411">Iron-sulfur</keyword>
<comment type="caution">
    <text evidence="10">The sequence shown here is derived from an EMBL/GenBank/DDBJ whole genome shotgun (WGS) entry which is preliminary data.</text>
</comment>
<dbReference type="InterPro" id="IPR015424">
    <property type="entry name" value="PyrdxlP-dep_Trfase"/>
</dbReference>
<feature type="domain" description="Aminotransferase class V" evidence="9">
    <location>
        <begin position="12"/>
        <end position="378"/>
    </location>
</feature>
<evidence type="ECO:0000256" key="4">
    <source>
        <dbReference type="ARBA" id="ARBA00022723"/>
    </source>
</evidence>
<dbReference type="InterPro" id="IPR000192">
    <property type="entry name" value="Aminotrans_V_dom"/>
</dbReference>
<dbReference type="EMBL" id="MLIS01000001">
    <property type="protein sequence ID" value="OHU80240.1"/>
    <property type="molecule type" value="Genomic_DNA"/>
</dbReference>
<keyword evidence="4" id="KW-0479">Metal-binding</keyword>
<evidence type="ECO:0000256" key="2">
    <source>
        <dbReference type="ARBA" id="ARBA00006490"/>
    </source>
</evidence>
<dbReference type="GO" id="GO:0046872">
    <property type="term" value="F:metal ion binding"/>
    <property type="evidence" value="ECO:0007669"/>
    <property type="project" value="UniProtKB-KW"/>
</dbReference>
<evidence type="ECO:0000256" key="5">
    <source>
        <dbReference type="ARBA" id="ARBA00022898"/>
    </source>
</evidence>
<evidence type="ECO:0000313" key="10">
    <source>
        <dbReference type="EMBL" id="OHU80240.1"/>
    </source>
</evidence>
<organism evidence="10 11">
    <name type="scientific">Mycobacteroides chelonae</name>
    <name type="common">Mycobacterium chelonae</name>
    <dbReference type="NCBI Taxonomy" id="1774"/>
    <lineage>
        <taxon>Bacteria</taxon>
        <taxon>Bacillati</taxon>
        <taxon>Actinomycetota</taxon>
        <taxon>Actinomycetes</taxon>
        <taxon>Mycobacteriales</taxon>
        <taxon>Mycobacteriaceae</taxon>
        <taxon>Mycobacteroides</taxon>
    </lineage>
</organism>
<evidence type="ECO:0000313" key="11">
    <source>
        <dbReference type="Proteomes" id="UP000179441"/>
    </source>
</evidence>
<dbReference type="FunFam" id="3.40.640.10:FF:000084">
    <property type="entry name" value="IscS-like cysteine desulfurase"/>
    <property type="match status" value="1"/>
</dbReference>
<dbReference type="GO" id="GO:0051536">
    <property type="term" value="F:iron-sulfur cluster binding"/>
    <property type="evidence" value="ECO:0007669"/>
    <property type="project" value="UniProtKB-KW"/>
</dbReference>
<evidence type="ECO:0000256" key="8">
    <source>
        <dbReference type="ARBA" id="ARBA00050776"/>
    </source>
</evidence>
<dbReference type="RefSeq" id="WP_070952207.1">
    <property type="nucleotide sequence ID" value="NZ_CP050145.1"/>
</dbReference>
<dbReference type="GO" id="GO:0031071">
    <property type="term" value="F:cysteine desulfurase activity"/>
    <property type="evidence" value="ECO:0007669"/>
    <property type="project" value="UniProtKB-EC"/>
</dbReference>
<dbReference type="InterPro" id="IPR016454">
    <property type="entry name" value="Cysteine_dSase"/>
</dbReference>
<dbReference type="PIRSF" id="PIRSF005572">
    <property type="entry name" value="NifS"/>
    <property type="match status" value="1"/>
</dbReference>
<protein>
    <submittedName>
        <fullName evidence="10">Cysteine desulfurase NifS</fullName>
    </submittedName>
</protein>
<evidence type="ECO:0000256" key="6">
    <source>
        <dbReference type="ARBA" id="ARBA00023004"/>
    </source>
</evidence>
<comment type="similarity">
    <text evidence="2">Belongs to the class-V pyridoxal-phosphate-dependent aminotransferase family. NifS/IscS subfamily.</text>
</comment>
<dbReference type="Gene3D" id="3.40.640.10">
    <property type="entry name" value="Type I PLP-dependent aspartate aminotransferase-like (Major domain)"/>
    <property type="match status" value="1"/>
</dbReference>
<dbReference type="Proteomes" id="UP000179441">
    <property type="component" value="Unassembled WGS sequence"/>
</dbReference>
<gene>
    <name evidence="10" type="ORF">BKG84_19445</name>
</gene>
<dbReference type="AlphaFoldDB" id="A0A1S1MAC9"/>
<dbReference type="PANTHER" id="PTHR11601:SF34">
    <property type="entry name" value="CYSTEINE DESULFURASE"/>
    <property type="match status" value="1"/>
</dbReference>
<dbReference type="Pfam" id="PF00266">
    <property type="entry name" value="Aminotran_5"/>
    <property type="match status" value="1"/>
</dbReference>
<dbReference type="SUPFAM" id="SSF53383">
    <property type="entry name" value="PLP-dependent transferases"/>
    <property type="match status" value="1"/>
</dbReference>
<keyword evidence="5" id="KW-0663">Pyridoxal phosphate</keyword>
<evidence type="ECO:0000256" key="3">
    <source>
        <dbReference type="ARBA" id="ARBA00022679"/>
    </source>
</evidence>
<name>A0A1S1MAC9_MYCCH</name>
<reference evidence="10 11" key="1">
    <citation type="submission" date="2016-10" db="EMBL/GenBank/DDBJ databases">
        <title>Evaluation of Human, Veterinary and Environmental Mycobacterium chelonae Isolates by Core Genome Phylogenomic Analysis, Targeted Gene Comparison, and Anti-microbial Susceptibility Patterns: A Tale of Mistaken Identities.</title>
        <authorList>
            <person name="Fogelson S.B."/>
            <person name="Camus A.C."/>
            <person name="Lorenz W."/>
            <person name="Vasireddy R."/>
            <person name="Vasireddy S."/>
            <person name="Smith T."/>
            <person name="Brown-Elliott B.A."/>
            <person name="Wallace R.J.Jr."/>
            <person name="Hasan N.A."/>
            <person name="Reischl U."/>
            <person name="Sanchez S."/>
        </authorList>
    </citation>
    <scope>NUCLEOTIDE SEQUENCE [LARGE SCALE GENOMIC DNA]</scope>
    <source>
        <strain evidence="10 11">15518</strain>
    </source>
</reference>
<keyword evidence="3" id="KW-0808">Transferase</keyword>